<sequence length="51" mass="5957">MTILNRLMNVQYLPCSIIDNYLLSYPIDSFFKSIDISLFEKSMLGVHWQSA</sequence>
<evidence type="ECO:0000313" key="2">
    <source>
        <dbReference type="Proteomes" id="UP000268007"/>
    </source>
</evidence>
<dbReference type="AlphaFoldDB" id="A0A495IV48"/>
<evidence type="ECO:0000313" key="1">
    <source>
        <dbReference type="EMBL" id="RKR80636.1"/>
    </source>
</evidence>
<accession>A0A495IV48</accession>
<protein>
    <submittedName>
        <fullName evidence="1">Uncharacterized protein</fullName>
    </submittedName>
</protein>
<reference evidence="1 2" key="1">
    <citation type="submission" date="2018-10" db="EMBL/GenBank/DDBJ databases">
        <title>Genomic Encyclopedia of Archaeal and Bacterial Type Strains, Phase II (KMG-II): from individual species to whole genera.</title>
        <authorList>
            <person name="Goeker M."/>
        </authorList>
    </citation>
    <scope>NUCLEOTIDE SEQUENCE [LARGE SCALE GENOMIC DNA]</scope>
    <source>
        <strain evidence="1 2">DSM 18602</strain>
    </source>
</reference>
<organism evidence="1 2">
    <name type="scientific">Mucilaginibacter gracilis</name>
    <dbReference type="NCBI Taxonomy" id="423350"/>
    <lineage>
        <taxon>Bacteria</taxon>
        <taxon>Pseudomonadati</taxon>
        <taxon>Bacteroidota</taxon>
        <taxon>Sphingobacteriia</taxon>
        <taxon>Sphingobacteriales</taxon>
        <taxon>Sphingobacteriaceae</taxon>
        <taxon>Mucilaginibacter</taxon>
    </lineage>
</organism>
<name>A0A495IV48_9SPHI</name>
<proteinExistence type="predicted"/>
<dbReference type="Proteomes" id="UP000268007">
    <property type="component" value="Unassembled WGS sequence"/>
</dbReference>
<comment type="caution">
    <text evidence="1">The sequence shown here is derived from an EMBL/GenBank/DDBJ whole genome shotgun (WGS) entry which is preliminary data.</text>
</comment>
<gene>
    <name evidence="1" type="ORF">BDD43_0761</name>
</gene>
<dbReference type="EMBL" id="RBKU01000001">
    <property type="protein sequence ID" value="RKR80636.1"/>
    <property type="molecule type" value="Genomic_DNA"/>
</dbReference>
<keyword evidence="2" id="KW-1185">Reference proteome</keyword>